<feature type="coiled-coil region" evidence="1">
    <location>
        <begin position="5"/>
        <end position="32"/>
    </location>
</feature>
<dbReference type="OrthoDB" id="10390375at2759"/>
<name>A0A2P5DRW7_PARAD</name>
<evidence type="ECO:0000313" key="3">
    <source>
        <dbReference type="Proteomes" id="UP000237105"/>
    </source>
</evidence>
<reference evidence="3" key="1">
    <citation type="submission" date="2016-06" db="EMBL/GenBank/DDBJ databases">
        <title>Parallel loss of symbiosis genes in relatives of nitrogen-fixing non-legume Parasponia.</title>
        <authorList>
            <person name="Van Velzen R."/>
            <person name="Holmer R."/>
            <person name="Bu F."/>
            <person name="Rutten L."/>
            <person name="Van Zeijl A."/>
            <person name="Liu W."/>
            <person name="Santuari L."/>
            <person name="Cao Q."/>
            <person name="Sharma T."/>
            <person name="Shen D."/>
            <person name="Roswanjaya Y."/>
            <person name="Wardhani T."/>
            <person name="Kalhor M.S."/>
            <person name="Jansen J."/>
            <person name="Van den Hoogen J."/>
            <person name="Gungor B."/>
            <person name="Hartog M."/>
            <person name="Hontelez J."/>
            <person name="Verver J."/>
            <person name="Yang W.-C."/>
            <person name="Schijlen E."/>
            <person name="Repin R."/>
            <person name="Schilthuizen M."/>
            <person name="Schranz E."/>
            <person name="Heidstra R."/>
            <person name="Miyata K."/>
            <person name="Fedorova E."/>
            <person name="Kohlen W."/>
            <person name="Bisseling T."/>
            <person name="Smit S."/>
            <person name="Geurts R."/>
        </authorList>
    </citation>
    <scope>NUCLEOTIDE SEQUENCE [LARGE SCALE GENOMIC DNA]</scope>
    <source>
        <strain evidence="3">cv. WU1-14</strain>
    </source>
</reference>
<gene>
    <name evidence="2" type="ORF">PanWU01x14_037520</name>
</gene>
<evidence type="ECO:0000256" key="1">
    <source>
        <dbReference type="SAM" id="Coils"/>
    </source>
</evidence>
<sequence length="98" mass="11435">MREDLVKEILEKEKLEEKIKELEKTISEHPNILKKAMAEVARKAVEEFRATEGKELEEKTSDIASPTIIYNIFCEHPDFDFSILGEDVVELIQSWKEN</sequence>
<organism evidence="2 3">
    <name type="scientific">Parasponia andersonii</name>
    <name type="common">Sponia andersonii</name>
    <dbReference type="NCBI Taxonomy" id="3476"/>
    <lineage>
        <taxon>Eukaryota</taxon>
        <taxon>Viridiplantae</taxon>
        <taxon>Streptophyta</taxon>
        <taxon>Embryophyta</taxon>
        <taxon>Tracheophyta</taxon>
        <taxon>Spermatophyta</taxon>
        <taxon>Magnoliopsida</taxon>
        <taxon>eudicotyledons</taxon>
        <taxon>Gunneridae</taxon>
        <taxon>Pentapetalae</taxon>
        <taxon>rosids</taxon>
        <taxon>fabids</taxon>
        <taxon>Rosales</taxon>
        <taxon>Cannabaceae</taxon>
        <taxon>Parasponia</taxon>
    </lineage>
</organism>
<protein>
    <submittedName>
        <fullName evidence="2">Uncharacterized protein</fullName>
    </submittedName>
</protein>
<evidence type="ECO:0000313" key="2">
    <source>
        <dbReference type="EMBL" id="PON76036.1"/>
    </source>
</evidence>
<proteinExistence type="predicted"/>
<comment type="caution">
    <text evidence="2">The sequence shown here is derived from an EMBL/GenBank/DDBJ whole genome shotgun (WGS) entry which is preliminary data.</text>
</comment>
<keyword evidence="3" id="KW-1185">Reference proteome</keyword>
<dbReference type="AlphaFoldDB" id="A0A2P5DRW7"/>
<keyword evidence="1" id="KW-0175">Coiled coil</keyword>
<accession>A0A2P5DRW7</accession>
<dbReference type="Proteomes" id="UP000237105">
    <property type="component" value="Unassembled WGS sequence"/>
</dbReference>
<dbReference type="EMBL" id="JXTB01000020">
    <property type="protein sequence ID" value="PON76036.1"/>
    <property type="molecule type" value="Genomic_DNA"/>
</dbReference>